<sequence precursor="true">MKKLFLAAFASACLATPALAISTVDRIVAVVNNSVITQSELAQRVQNARGNLQRQNIEAPAAEVLSRQVLDMMINEQLQLQYANNNGLRIGELELDQALQSIAQQNKTDLPGLRALLEKDGSSMAKLREQLRSDLLLERIKEREVNSRVNVTDQEVAQVQQTTTGLNRIEYRLAAIQVNIPERATPAQVEERRQKLIKAEAEIKAGKSFAQVAAAYSEASNALQGGDLGWRNASALPQDFIKLLDSLPVGGVTELVRASGSLYLFKLVDKRDTSGPQYVKQHKVRHILVKTNEATSDTDAYARILQVQDRIKRGAKFEDMARQFSEDGSASLGGDLGWVNEGDTVPDFERTFRQLQAKQVSEPVKTPFGWHLILLEDVRSQDVSTDREKLVVKQQIRQRKIEQSYIDWLEQLRASAFIDDRLVEK</sequence>
<dbReference type="InterPro" id="IPR027304">
    <property type="entry name" value="Trigger_fact/SurA_dom_sf"/>
</dbReference>
<keyword evidence="3 7" id="KW-0574">Periplasm</keyword>
<accession>A0ABT5IUY2</accession>
<dbReference type="SUPFAM" id="SSF54534">
    <property type="entry name" value="FKBP-like"/>
    <property type="match status" value="2"/>
</dbReference>
<gene>
    <name evidence="7" type="primary">surA</name>
    <name evidence="9" type="ORF">PQU95_03980</name>
</gene>
<evidence type="ECO:0000256" key="5">
    <source>
        <dbReference type="ARBA" id="ARBA00023186"/>
    </source>
</evidence>
<comment type="subcellular location">
    <subcellularLocation>
        <location evidence="7">Periplasm</location>
    </subcellularLocation>
    <text evidence="7">Is capable of associating with the outer membrane.</text>
</comment>
<dbReference type="Gene3D" id="3.10.50.40">
    <property type="match status" value="2"/>
</dbReference>
<dbReference type="InterPro" id="IPR023034">
    <property type="entry name" value="PPIase_SurA"/>
</dbReference>
<evidence type="ECO:0000259" key="8">
    <source>
        <dbReference type="PROSITE" id="PS50198"/>
    </source>
</evidence>
<dbReference type="Gene3D" id="1.10.4030.10">
    <property type="entry name" value="Porin chaperone SurA, peptide-binding domain"/>
    <property type="match status" value="1"/>
</dbReference>
<organism evidence="9 10">
    <name type="scientific">Vogesella aquatica</name>
    <dbReference type="NCBI Taxonomy" id="2984206"/>
    <lineage>
        <taxon>Bacteria</taxon>
        <taxon>Pseudomonadati</taxon>
        <taxon>Pseudomonadota</taxon>
        <taxon>Betaproteobacteria</taxon>
        <taxon>Neisseriales</taxon>
        <taxon>Chromobacteriaceae</taxon>
        <taxon>Vogesella</taxon>
    </lineage>
</organism>
<keyword evidence="4 7" id="KW-0697">Rotamase</keyword>
<evidence type="ECO:0000256" key="3">
    <source>
        <dbReference type="ARBA" id="ARBA00022764"/>
    </source>
</evidence>
<evidence type="ECO:0000256" key="1">
    <source>
        <dbReference type="ARBA" id="ARBA00022729"/>
    </source>
</evidence>
<proteinExistence type="inferred from homology"/>
<dbReference type="Pfam" id="PF09312">
    <property type="entry name" value="SurA_N"/>
    <property type="match status" value="1"/>
</dbReference>
<dbReference type="Pfam" id="PF00639">
    <property type="entry name" value="Rotamase"/>
    <property type="match status" value="2"/>
</dbReference>
<evidence type="ECO:0000256" key="2">
    <source>
        <dbReference type="ARBA" id="ARBA00022737"/>
    </source>
</evidence>
<comment type="function">
    <text evidence="7">Chaperone involved in the correct folding and assembly of outer membrane proteins. Recognizes specific patterns of aromatic residues and the orientation of their side chains, which are found more frequently in integral outer membrane proteins. May act in both early periplasmic and late outer membrane-associated steps of protein maturation.</text>
</comment>
<dbReference type="InterPro" id="IPR000297">
    <property type="entry name" value="PPIase_PpiC"/>
</dbReference>
<keyword evidence="2 7" id="KW-0677">Repeat</keyword>
<dbReference type="InterPro" id="IPR046357">
    <property type="entry name" value="PPIase_dom_sf"/>
</dbReference>
<feature type="chain" id="PRO_5044942147" description="Chaperone SurA" evidence="7">
    <location>
        <begin position="21"/>
        <end position="425"/>
    </location>
</feature>
<evidence type="ECO:0000256" key="4">
    <source>
        <dbReference type="ARBA" id="ARBA00023110"/>
    </source>
</evidence>
<dbReference type="GO" id="GO:0003755">
    <property type="term" value="F:peptidyl-prolyl cis-trans isomerase activity"/>
    <property type="evidence" value="ECO:0007669"/>
    <property type="project" value="UniProtKB-EC"/>
</dbReference>
<keyword evidence="10" id="KW-1185">Reference proteome</keyword>
<dbReference type="InterPro" id="IPR015391">
    <property type="entry name" value="SurA_N"/>
</dbReference>
<dbReference type="PANTHER" id="PTHR47637">
    <property type="entry name" value="CHAPERONE SURA"/>
    <property type="match status" value="1"/>
</dbReference>
<feature type="domain" description="PpiC" evidence="8">
    <location>
        <begin position="168"/>
        <end position="269"/>
    </location>
</feature>
<comment type="caution">
    <text evidence="9">The sequence shown here is derived from an EMBL/GenBank/DDBJ whole genome shotgun (WGS) entry which is preliminary data.</text>
</comment>
<dbReference type="PROSITE" id="PS50198">
    <property type="entry name" value="PPIC_PPIASE_2"/>
    <property type="match status" value="2"/>
</dbReference>
<dbReference type="Proteomes" id="UP001219956">
    <property type="component" value="Unassembled WGS sequence"/>
</dbReference>
<evidence type="ECO:0000313" key="9">
    <source>
        <dbReference type="EMBL" id="MDC7716382.1"/>
    </source>
</evidence>
<evidence type="ECO:0000256" key="7">
    <source>
        <dbReference type="HAMAP-Rule" id="MF_01183"/>
    </source>
</evidence>
<dbReference type="EMBL" id="JAQQLF010000004">
    <property type="protein sequence ID" value="MDC7716382.1"/>
    <property type="molecule type" value="Genomic_DNA"/>
</dbReference>
<dbReference type="RefSeq" id="WP_272750791.1">
    <property type="nucleotide sequence ID" value="NZ_JAQQLF010000004.1"/>
</dbReference>
<keyword evidence="1 7" id="KW-0732">Signal</keyword>
<feature type="signal peptide" evidence="7">
    <location>
        <begin position="1"/>
        <end position="20"/>
    </location>
</feature>
<comment type="catalytic activity">
    <reaction evidence="7">
        <text>[protein]-peptidylproline (omega=180) = [protein]-peptidylproline (omega=0)</text>
        <dbReference type="Rhea" id="RHEA:16237"/>
        <dbReference type="Rhea" id="RHEA-COMP:10747"/>
        <dbReference type="Rhea" id="RHEA-COMP:10748"/>
        <dbReference type="ChEBI" id="CHEBI:83833"/>
        <dbReference type="ChEBI" id="CHEBI:83834"/>
        <dbReference type="EC" id="5.2.1.8"/>
    </reaction>
</comment>
<keyword evidence="6 7" id="KW-0413">Isomerase</keyword>
<comment type="domain">
    <text evidence="7">The PPIase activity resides only in the second parvulin domain. The N-terminal region and the C-terminal tail are necessary and sufficient for the chaperone activity of SurA. The PPIase activity is dispensable for SurA to function as a chaperone. The N-terminal region and the C-terminal tail are also required for porin recognition.</text>
</comment>
<evidence type="ECO:0000256" key="6">
    <source>
        <dbReference type="ARBA" id="ARBA00023235"/>
    </source>
</evidence>
<dbReference type="HAMAP" id="MF_01183">
    <property type="entry name" value="Chaperone_SurA"/>
    <property type="match status" value="1"/>
</dbReference>
<reference evidence="9 10" key="1">
    <citation type="submission" date="2023-01" db="EMBL/GenBank/DDBJ databases">
        <title>Novel species of the genus Vogesella isolated from rivers.</title>
        <authorList>
            <person name="Lu H."/>
        </authorList>
    </citation>
    <scope>NUCLEOTIDE SEQUENCE [LARGE SCALE GENOMIC DNA]</scope>
    <source>
        <strain evidence="9 10">DC21W</strain>
    </source>
</reference>
<dbReference type="EC" id="5.2.1.8" evidence="7"/>
<dbReference type="SUPFAM" id="SSF109998">
    <property type="entry name" value="Triger factor/SurA peptide-binding domain-like"/>
    <property type="match status" value="1"/>
</dbReference>
<dbReference type="InterPro" id="IPR050280">
    <property type="entry name" value="OMP_Chaperone_SurA"/>
</dbReference>
<name>A0ABT5IUY2_9NEIS</name>
<feature type="domain" description="PpiC" evidence="8">
    <location>
        <begin position="279"/>
        <end position="377"/>
    </location>
</feature>
<keyword evidence="5 7" id="KW-0143">Chaperone</keyword>
<evidence type="ECO:0000313" key="10">
    <source>
        <dbReference type="Proteomes" id="UP001219956"/>
    </source>
</evidence>
<protein>
    <recommendedName>
        <fullName evidence="7">Chaperone SurA</fullName>
    </recommendedName>
    <alternativeName>
        <fullName evidence="7">Peptidyl-prolyl cis-trans isomerase SurA</fullName>
        <shortName evidence="7">PPIase SurA</shortName>
        <ecNumber evidence="7">5.2.1.8</ecNumber>
    </alternativeName>
    <alternativeName>
        <fullName evidence="7">Rotamase SurA</fullName>
    </alternativeName>
</protein>
<dbReference type="PANTHER" id="PTHR47637:SF1">
    <property type="entry name" value="CHAPERONE SURA"/>
    <property type="match status" value="1"/>
</dbReference>